<comment type="caution">
    <text evidence="1">The sequence shown here is derived from an EMBL/GenBank/DDBJ whole genome shotgun (WGS) entry which is preliminary data.</text>
</comment>
<sequence length="228" mass="24169">MRALRVLLILTVLLGGLFVGADRLAVGLAEDKIAERIRSSRGLDQNPSVQINGFPFLTQVAGKELDSVDASMDGLTVRVGDRSVEVTEVDVKLRDVRLENNFSSAVAGRATGTARIGYADLTAAGTEGVTAAYAGPERAAENQVRIDVDIPVAQVTLYSAASVRDGDTIALRAENIPEIPVAENLIRGRVDHELKITGLPEGLRLEKLTMAEDGVTLHLSGSEVDLAG</sequence>
<dbReference type="AlphaFoldDB" id="A0A2M8LZV1"/>
<organism evidence="1 2">
    <name type="scientific">Streptomyces carminius</name>
    <dbReference type="NCBI Taxonomy" id="2665496"/>
    <lineage>
        <taxon>Bacteria</taxon>
        <taxon>Bacillati</taxon>
        <taxon>Actinomycetota</taxon>
        <taxon>Actinomycetes</taxon>
        <taxon>Kitasatosporales</taxon>
        <taxon>Streptomycetaceae</taxon>
        <taxon>Streptomyces</taxon>
    </lineage>
</organism>
<evidence type="ECO:0000313" key="2">
    <source>
        <dbReference type="Proteomes" id="UP000230407"/>
    </source>
</evidence>
<dbReference type="EMBL" id="PGGW01000040">
    <property type="protein sequence ID" value="PJE97482.1"/>
    <property type="molecule type" value="Genomic_DNA"/>
</dbReference>
<dbReference type="InterPro" id="IPR021373">
    <property type="entry name" value="DUF2993"/>
</dbReference>
<accession>A0A2M8LZV1</accession>
<dbReference type="Pfam" id="PF11209">
    <property type="entry name" value="LmeA"/>
    <property type="match status" value="1"/>
</dbReference>
<protein>
    <submittedName>
        <fullName evidence="1">DUF2993 domain-containing protein</fullName>
    </submittedName>
</protein>
<evidence type="ECO:0000313" key="1">
    <source>
        <dbReference type="EMBL" id="PJE97482.1"/>
    </source>
</evidence>
<dbReference type="Proteomes" id="UP000230407">
    <property type="component" value="Unassembled WGS sequence"/>
</dbReference>
<dbReference type="RefSeq" id="WP_100202022.1">
    <property type="nucleotide sequence ID" value="NZ_PGGW01000040.1"/>
</dbReference>
<keyword evidence="2" id="KW-1185">Reference proteome</keyword>
<proteinExistence type="predicted"/>
<name>A0A2M8LZV1_9ACTN</name>
<reference evidence="1 2" key="1">
    <citation type="submission" date="2017-11" db="EMBL/GenBank/DDBJ databases">
        <title>Streptomyces carmine sp. nov., a novel actinomycete isolated from Sophora alopecuroides in Xinjiang, China.</title>
        <authorList>
            <person name="Wang Y."/>
            <person name="Luo X."/>
            <person name="Wan C."/>
            <person name="Zhang L."/>
        </authorList>
    </citation>
    <scope>NUCLEOTIDE SEQUENCE [LARGE SCALE GENOMIC DNA]</scope>
    <source>
        <strain evidence="1 2">TRM SA0054</strain>
    </source>
</reference>
<gene>
    <name evidence="1" type="ORF">CUT44_12435</name>
</gene>